<dbReference type="InterPro" id="IPR018060">
    <property type="entry name" value="HTH_AraC"/>
</dbReference>
<dbReference type="PROSITE" id="PS01124">
    <property type="entry name" value="HTH_ARAC_FAMILY_2"/>
    <property type="match status" value="1"/>
</dbReference>
<keyword evidence="2" id="KW-0238">DNA-binding</keyword>
<name>A0ABW4GLN2_9ACTN</name>
<dbReference type="EMBL" id="JBHUCM010000038">
    <property type="protein sequence ID" value="MFD1543525.1"/>
    <property type="molecule type" value="Genomic_DNA"/>
</dbReference>
<evidence type="ECO:0000256" key="3">
    <source>
        <dbReference type="ARBA" id="ARBA00023163"/>
    </source>
</evidence>
<comment type="caution">
    <text evidence="5">The sequence shown here is derived from an EMBL/GenBank/DDBJ whole genome shotgun (WGS) entry which is preliminary data.</text>
</comment>
<dbReference type="Proteomes" id="UP001597097">
    <property type="component" value="Unassembled WGS sequence"/>
</dbReference>
<evidence type="ECO:0000313" key="6">
    <source>
        <dbReference type="Proteomes" id="UP001597097"/>
    </source>
</evidence>
<protein>
    <submittedName>
        <fullName evidence="5">Helix-turn-helix domain-containing protein</fullName>
    </submittedName>
</protein>
<evidence type="ECO:0000256" key="1">
    <source>
        <dbReference type="ARBA" id="ARBA00023015"/>
    </source>
</evidence>
<dbReference type="SMART" id="SM00342">
    <property type="entry name" value="HTH_ARAC"/>
    <property type="match status" value="1"/>
</dbReference>
<dbReference type="PANTHER" id="PTHR46796:SF6">
    <property type="entry name" value="ARAC SUBFAMILY"/>
    <property type="match status" value="1"/>
</dbReference>
<feature type="domain" description="HTH araC/xylS-type" evidence="4">
    <location>
        <begin position="196"/>
        <end position="293"/>
    </location>
</feature>
<accession>A0ABW4GLN2</accession>
<dbReference type="PANTHER" id="PTHR46796">
    <property type="entry name" value="HTH-TYPE TRANSCRIPTIONAL ACTIVATOR RHAS-RELATED"/>
    <property type="match status" value="1"/>
</dbReference>
<dbReference type="Pfam" id="PF12833">
    <property type="entry name" value="HTH_18"/>
    <property type="match status" value="1"/>
</dbReference>
<dbReference type="RefSeq" id="WP_219529701.1">
    <property type="nucleotide sequence ID" value="NZ_JAHKRM010000007.1"/>
</dbReference>
<gene>
    <name evidence="5" type="ORF">ACFSJ0_41235</name>
</gene>
<dbReference type="InterPro" id="IPR050204">
    <property type="entry name" value="AraC_XylS_family_regulators"/>
</dbReference>
<sequence>MRRESRFDMGGYAGLDLDRFVRRSLCSWERPGWRSLLVQKFEHLEAAGEMVMPASADTHLWLITGGAGRLHIDTGEGWRTTPIAPGEIGMATPGVQTRLRYETTAPMHSIHVHLPGDVVARAAAELGGPAPPGREPAPGSDELIGAVLKSLAAATAAGADELYAEAAARFLVVHLAIREGRRGSADGTRREDVRVRKAIAYMHDRLSEPVRLAELAEEARLSPYHFLRVFKQATGETPGRYLARLRIAHATHLLERGMTVSQVARRCGFSSPGHLSSAFLRVTGVRPSAVLAK</sequence>
<dbReference type="Pfam" id="PF02311">
    <property type="entry name" value="AraC_binding"/>
    <property type="match status" value="1"/>
</dbReference>
<evidence type="ECO:0000313" key="5">
    <source>
        <dbReference type="EMBL" id="MFD1543525.1"/>
    </source>
</evidence>
<proteinExistence type="predicted"/>
<keyword evidence="6" id="KW-1185">Reference proteome</keyword>
<evidence type="ECO:0000259" key="4">
    <source>
        <dbReference type="PROSITE" id="PS01124"/>
    </source>
</evidence>
<dbReference type="InterPro" id="IPR003313">
    <property type="entry name" value="AraC-bd"/>
</dbReference>
<keyword evidence="3" id="KW-0804">Transcription</keyword>
<keyword evidence="1" id="KW-0805">Transcription regulation</keyword>
<reference evidence="6" key="1">
    <citation type="journal article" date="2019" name="Int. J. Syst. Evol. Microbiol.">
        <title>The Global Catalogue of Microorganisms (GCM) 10K type strain sequencing project: providing services to taxonomists for standard genome sequencing and annotation.</title>
        <authorList>
            <consortium name="The Broad Institute Genomics Platform"/>
            <consortium name="The Broad Institute Genome Sequencing Center for Infectious Disease"/>
            <person name="Wu L."/>
            <person name="Ma J."/>
        </authorList>
    </citation>
    <scope>NUCLEOTIDE SEQUENCE [LARGE SCALE GENOMIC DNA]</scope>
    <source>
        <strain evidence="6">CGMCC 1.15399</strain>
    </source>
</reference>
<organism evidence="5 6">
    <name type="scientific">Nonomuraea guangzhouensis</name>
    <dbReference type="NCBI Taxonomy" id="1291555"/>
    <lineage>
        <taxon>Bacteria</taxon>
        <taxon>Bacillati</taxon>
        <taxon>Actinomycetota</taxon>
        <taxon>Actinomycetes</taxon>
        <taxon>Streptosporangiales</taxon>
        <taxon>Streptosporangiaceae</taxon>
        <taxon>Nonomuraea</taxon>
    </lineage>
</organism>
<evidence type="ECO:0000256" key="2">
    <source>
        <dbReference type="ARBA" id="ARBA00023125"/>
    </source>
</evidence>